<evidence type="ECO:0000259" key="8">
    <source>
        <dbReference type="PROSITE" id="PS50011"/>
    </source>
</evidence>
<dbReference type="AlphaFoldDB" id="A0A1Q2YHI8"/>
<evidence type="ECO:0000256" key="7">
    <source>
        <dbReference type="SAM" id="MobiDB-lite"/>
    </source>
</evidence>
<dbReference type="SMART" id="SM00133">
    <property type="entry name" value="S_TK_X"/>
    <property type="match status" value="1"/>
</dbReference>
<dbReference type="FunFam" id="1.10.510.10:FF:000048">
    <property type="entry name" value="Protein kinase C"/>
    <property type="match status" value="1"/>
</dbReference>
<keyword evidence="1" id="KW-0723">Serine/threonine-protein kinase</keyword>
<proteinExistence type="predicted"/>
<evidence type="ECO:0000256" key="4">
    <source>
        <dbReference type="ARBA" id="ARBA00022741"/>
    </source>
</evidence>
<dbReference type="Gene3D" id="1.10.510.10">
    <property type="entry name" value="Transferase(Phosphotransferase) domain 1"/>
    <property type="match status" value="1"/>
</dbReference>
<dbReference type="InterPro" id="IPR000719">
    <property type="entry name" value="Prot_kinase_dom"/>
</dbReference>
<evidence type="ECO:0000256" key="5">
    <source>
        <dbReference type="ARBA" id="ARBA00022777"/>
    </source>
</evidence>
<reference evidence="10 11" key="1">
    <citation type="submission" date="2016-08" db="EMBL/GenBank/DDBJ databases">
        <title>Whole genome shotgun sequence of Pichia membranifaciens KS47-1.</title>
        <authorList>
            <person name="Konishi M."/>
            <person name="Ishida M."/>
            <person name="Arakawa T."/>
            <person name="Kato Y."/>
            <person name="Horiuchi J."/>
        </authorList>
    </citation>
    <scope>NUCLEOTIDE SEQUENCE [LARGE SCALE GENOMIC DNA]</scope>
    <source>
        <strain evidence="10 11">KS47-1</strain>
    </source>
</reference>
<keyword evidence="2" id="KW-0597">Phosphoprotein</keyword>
<keyword evidence="6" id="KW-0067">ATP-binding</keyword>
<sequence length="496" mass="56855">MNNTSGTLDYKRKKDGDVKRRSSNVQFQKLDIGELKSRLPDEVISSLSKGLKDVVNGNQTMCADMSKRRRSSVLRRMSVGFQVDPPIANPTSPPGKVRIDFERSLLQDENPLYESNSGDELDDVREEKKYDDSDTELYKRSNSKTPACRITDFEPLTVLGQGAYGKVLLVKNRNTGKLFAQKELKKASIIVNNKNVERTLSERTILSEVTSHQNIVKLFYALHDSSKLYLLMEYIPGGELFKYLVQEKFLNEKKTSFYIIQMSAALRFLHNFGIVYRDLKPENCMLDKDGYLILTDFGLAKKSSQSSDEGYSNDNWCTSIIGTPEYCAPEVLKGENYGFKADWWSLGCVTFDLLTGNPPFVGSGHKTIMNKVIKEKPKYPFYVTTESKEILNKLLNKNPAKRFDVDMEWAKFQKLQFFRYYNFKDVEERKIEPPIVPVIRNLEKAENFDVEFTSMKLSDLNVDGMDINTLHDGTEQEDFFTGFSFTASNSFVDNYL</sequence>
<evidence type="ECO:0000313" key="11">
    <source>
        <dbReference type="Proteomes" id="UP000186136"/>
    </source>
</evidence>
<name>A0A1Q2YHI8_9ASCO</name>
<dbReference type="EMBL" id="BDGI01000095">
    <property type="protein sequence ID" value="GAV29030.1"/>
    <property type="molecule type" value="Genomic_DNA"/>
</dbReference>
<dbReference type="PANTHER" id="PTHR24351">
    <property type="entry name" value="RIBOSOMAL PROTEIN S6 KINASE"/>
    <property type="match status" value="1"/>
</dbReference>
<evidence type="ECO:0000313" key="10">
    <source>
        <dbReference type="EMBL" id="GAV29030.1"/>
    </source>
</evidence>
<dbReference type="GO" id="GO:0004674">
    <property type="term" value="F:protein serine/threonine kinase activity"/>
    <property type="evidence" value="ECO:0007669"/>
    <property type="project" value="UniProtKB-KW"/>
</dbReference>
<dbReference type="CDD" id="cd05123">
    <property type="entry name" value="STKc_AGC"/>
    <property type="match status" value="1"/>
</dbReference>
<protein>
    <submittedName>
        <fullName evidence="10">Uncharacterized protein</fullName>
    </submittedName>
</protein>
<evidence type="ECO:0000256" key="6">
    <source>
        <dbReference type="ARBA" id="ARBA00022840"/>
    </source>
</evidence>
<dbReference type="PROSITE" id="PS00108">
    <property type="entry name" value="PROTEIN_KINASE_ST"/>
    <property type="match status" value="1"/>
</dbReference>
<feature type="region of interest" description="Disordered" evidence="7">
    <location>
        <begin position="1"/>
        <end position="22"/>
    </location>
</feature>
<dbReference type="Pfam" id="PF00069">
    <property type="entry name" value="Pkinase"/>
    <property type="match status" value="1"/>
</dbReference>
<gene>
    <name evidence="10" type="ORF">PMKS-002509</name>
</gene>
<feature type="compositionally biased region" description="Basic and acidic residues" evidence="7">
    <location>
        <begin position="9"/>
        <end position="20"/>
    </location>
</feature>
<dbReference type="InterPro" id="IPR011009">
    <property type="entry name" value="Kinase-like_dom_sf"/>
</dbReference>
<dbReference type="GO" id="GO:0005524">
    <property type="term" value="F:ATP binding"/>
    <property type="evidence" value="ECO:0007669"/>
    <property type="project" value="UniProtKB-KW"/>
</dbReference>
<feature type="compositionally biased region" description="Basic and acidic residues" evidence="7">
    <location>
        <begin position="125"/>
        <end position="138"/>
    </location>
</feature>
<feature type="domain" description="AGC-kinase C-terminal" evidence="9">
    <location>
        <begin position="419"/>
        <end position="495"/>
    </location>
</feature>
<feature type="domain" description="Protein kinase" evidence="8">
    <location>
        <begin position="153"/>
        <end position="418"/>
    </location>
</feature>
<keyword evidence="11" id="KW-1185">Reference proteome</keyword>
<evidence type="ECO:0000256" key="1">
    <source>
        <dbReference type="ARBA" id="ARBA00022527"/>
    </source>
</evidence>
<dbReference type="InterPro" id="IPR000961">
    <property type="entry name" value="AGC-kinase_C"/>
</dbReference>
<evidence type="ECO:0000259" key="9">
    <source>
        <dbReference type="PROSITE" id="PS51285"/>
    </source>
</evidence>
<evidence type="ECO:0000256" key="3">
    <source>
        <dbReference type="ARBA" id="ARBA00022679"/>
    </source>
</evidence>
<dbReference type="OrthoDB" id="63267at2759"/>
<keyword evidence="4" id="KW-0547">Nucleotide-binding</keyword>
<organism evidence="10 11">
    <name type="scientific">Pichia membranifaciens</name>
    <dbReference type="NCBI Taxonomy" id="4926"/>
    <lineage>
        <taxon>Eukaryota</taxon>
        <taxon>Fungi</taxon>
        <taxon>Dikarya</taxon>
        <taxon>Ascomycota</taxon>
        <taxon>Saccharomycotina</taxon>
        <taxon>Pichiomycetes</taxon>
        <taxon>Pichiales</taxon>
        <taxon>Pichiaceae</taxon>
        <taxon>Pichia</taxon>
    </lineage>
</organism>
<feature type="region of interest" description="Disordered" evidence="7">
    <location>
        <begin position="110"/>
        <end position="138"/>
    </location>
</feature>
<dbReference type="SUPFAM" id="SSF56112">
    <property type="entry name" value="Protein kinase-like (PK-like)"/>
    <property type="match status" value="1"/>
</dbReference>
<dbReference type="Proteomes" id="UP000186136">
    <property type="component" value="Unassembled WGS sequence"/>
</dbReference>
<dbReference type="FunFam" id="3.30.200.20:FF:000042">
    <property type="entry name" value="Aurora kinase A"/>
    <property type="match status" value="1"/>
</dbReference>
<evidence type="ECO:0000256" key="2">
    <source>
        <dbReference type="ARBA" id="ARBA00022553"/>
    </source>
</evidence>
<dbReference type="InterPro" id="IPR008271">
    <property type="entry name" value="Ser/Thr_kinase_AS"/>
</dbReference>
<accession>A0A1Q2YHI8</accession>
<keyword evidence="5" id="KW-0418">Kinase</keyword>
<dbReference type="PROSITE" id="PS50011">
    <property type="entry name" value="PROTEIN_KINASE_DOM"/>
    <property type="match status" value="1"/>
</dbReference>
<dbReference type="PROSITE" id="PS51285">
    <property type="entry name" value="AGC_KINASE_CTER"/>
    <property type="match status" value="1"/>
</dbReference>
<comment type="caution">
    <text evidence="10">The sequence shown here is derived from an EMBL/GenBank/DDBJ whole genome shotgun (WGS) entry which is preliminary data.</text>
</comment>
<dbReference type="Gene3D" id="3.30.200.20">
    <property type="entry name" value="Phosphorylase Kinase, domain 1"/>
    <property type="match status" value="1"/>
</dbReference>
<dbReference type="InterPro" id="IPR045270">
    <property type="entry name" value="STKc_AGC"/>
</dbReference>
<dbReference type="SMART" id="SM00220">
    <property type="entry name" value="S_TKc"/>
    <property type="match status" value="1"/>
</dbReference>
<keyword evidence="3" id="KW-0808">Transferase</keyword>